<dbReference type="Gene3D" id="3.30.200.20">
    <property type="entry name" value="Phosphorylase Kinase, domain 1"/>
    <property type="match status" value="1"/>
</dbReference>
<dbReference type="GO" id="GO:0004674">
    <property type="term" value="F:protein serine/threonine kinase activity"/>
    <property type="evidence" value="ECO:0000318"/>
    <property type="project" value="GO_Central"/>
</dbReference>
<keyword evidence="3" id="KW-0723">Serine/threonine-protein kinase</keyword>
<dbReference type="GO" id="GO:0005737">
    <property type="term" value="C:cytoplasm"/>
    <property type="evidence" value="ECO:0000318"/>
    <property type="project" value="GO_Central"/>
</dbReference>
<dbReference type="EC" id="2.7.11.1" evidence="2"/>
<name>F0ZLM6_DICPU</name>
<keyword evidence="7 10" id="KW-0067">ATP-binding</keyword>
<sequence length="480" mass="53811">MNISFSRDGIEGLPTSSKDDDDSDLSSIEYEDLVMDSTEIGRGSFGQVQKASYFGTDVAVKQLSSLVSIDPDYFKFMLREIKILKNMRHPNIVQYIGACCNEGRYMIVTEYIKGGDLHQFIKKRGVSNISWTIKLKLALDIASAFSYLHSKKVIFRDLKAKNILIDEIGDTLRAKVCDFGFARIFDSNKDKAQTICGSETTMAPEVIVGSNYNESCDIYSYGVLLLELICGSRVVKTQLKRTPMNAFDMKLDKAEYLAPEHCPRDFIDLAKWCCSYSPKDRPSFKNIVEGLKQLSNTPLSSLKPKGKSKPYIDSDDEDFVDPNENNSNEDIVNNNNDSNNSHSVIIKTDEPEYSSVVYKEDAIDQPLPNIDYGGLNNRKNNIFNPSFFTPPPGSKPLPKEEEEEDAHTLSYSLSFDQIKYHGSHSKSLSSTISTPNLISNPIERDPPKPLSQSASATVLGGVPPQQQNKKRKNKNKNKKK</sequence>
<dbReference type="GO" id="GO:0000423">
    <property type="term" value="P:mitophagy"/>
    <property type="evidence" value="ECO:0000318"/>
    <property type="project" value="GO_Central"/>
</dbReference>
<dbReference type="STRING" id="5786.F0ZLM6"/>
<dbReference type="PANTHER" id="PTHR46485:SF5">
    <property type="entry name" value="CENTER DIVIDER, ISOFORM A"/>
    <property type="match status" value="1"/>
</dbReference>
<dbReference type="InterPro" id="IPR000719">
    <property type="entry name" value="Prot_kinase_dom"/>
</dbReference>
<evidence type="ECO:0000313" key="13">
    <source>
        <dbReference type="EMBL" id="EGC35140.1"/>
    </source>
</evidence>
<dbReference type="InterPro" id="IPR017441">
    <property type="entry name" value="Protein_kinase_ATP_BS"/>
</dbReference>
<feature type="region of interest" description="Disordered" evidence="11">
    <location>
        <begin position="382"/>
        <end position="409"/>
    </location>
</feature>
<dbReference type="SUPFAM" id="SSF56112">
    <property type="entry name" value="Protein kinase-like (PK-like)"/>
    <property type="match status" value="1"/>
</dbReference>
<dbReference type="SMART" id="SM00220">
    <property type="entry name" value="S_TKc"/>
    <property type="match status" value="1"/>
</dbReference>
<feature type="compositionally biased region" description="Basic residues" evidence="11">
    <location>
        <begin position="468"/>
        <end position="480"/>
    </location>
</feature>
<dbReference type="PRINTS" id="PR00109">
    <property type="entry name" value="TYRKINASE"/>
</dbReference>
<evidence type="ECO:0000256" key="4">
    <source>
        <dbReference type="ARBA" id="ARBA00022679"/>
    </source>
</evidence>
<accession>F0ZLM6</accession>
<dbReference type="CDD" id="cd13999">
    <property type="entry name" value="STKc_MAP3K-like"/>
    <property type="match status" value="1"/>
</dbReference>
<dbReference type="FunCoup" id="F0ZLM6">
    <property type="interactions" value="9"/>
</dbReference>
<comment type="catalytic activity">
    <reaction evidence="9">
        <text>L-seryl-[protein] + ATP = O-phospho-L-seryl-[protein] + ADP + H(+)</text>
        <dbReference type="Rhea" id="RHEA:17989"/>
        <dbReference type="Rhea" id="RHEA-COMP:9863"/>
        <dbReference type="Rhea" id="RHEA-COMP:11604"/>
        <dbReference type="ChEBI" id="CHEBI:15378"/>
        <dbReference type="ChEBI" id="CHEBI:29999"/>
        <dbReference type="ChEBI" id="CHEBI:30616"/>
        <dbReference type="ChEBI" id="CHEBI:83421"/>
        <dbReference type="ChEBI" id="CHEBI:456216"/>
        <dbReference type="EC" id="2.7.11.1"/>
    </reaction>
</comment>
<keyword evidence="6" id="KW-0418">Kinase</keyword>
<dbReference type="KEGG" id="dpp:DICPUDRAFT_152543"/>
<dbReference type="PROSITE" id="PS50011">
    <property type="entry name" value="PROTEIN_KINASE_DOM"/>
    <property type="match status" value="1"/>
</dbReference>
<evidence type="ECO:0000256" key="5">
    <source>
        <dbReference type="ARBA" id="ARBA00022741"/>
    </source>
</evidence>
<dbReference type="VEuPathDB" id="AmoebaDB:DICPUDRAFT_152543"/>
<evidence type="ECO:0000256" key="7">
    <source>
        <dbReference type="ARBA" id="ARBA00022840"/>
    </source>
</evidence>
<dbReference type="GO" id="GO:0005829">
    <property type="term" value="C:cytosol"/>
    <property type="evidence" value="ECO:0000318"/>
    <property type="project" value="GO_Central"/>
</dbReference>
<dbReference type="GO" id="GO:0034727">
    <property type="term" value="P:piecemeal microautophagy of the nucleus"/>
    <property type="evidence" value="ECO:0000318"/>
    <property type="project" value="GO_Central"/>
</dbReference>
<dbReference type="Pfam" id="PF00069">
    <property type="entry name" value="Pkinase"/>
    <property type="match status" value="1"/>
</dbReference>
<dbReference type="Gene3D" id="1.10.510.10">
    <property type="entry name" value="Transferase(Phosphotransferase) domain 1"/>
    <property type="match status" value="1"/>
</dbReference>
<feature type="region of interest" description="Disordered" evidence="11">
    <location>
        <begin position="298"/>
        <end position="343"/>
    </location>
</feature>
<dbReference type="GO" id="GO:0042594">
    <property type="term" value="P:response to starvation"/>
    <property type="evidence" value="ECO:0000318"/>
    <property type="project" value="GO_Central"/>
</dbReference>
<dbReference type="GO" id="GO:0005524">
    <property type="term" value="F:ATP binding"/>
    <property type="evidence" value="ECO:0007669"/>
    <property type="project" value="UniProtKB-UniRule"/>
</dbReference>
<keyword evidence="5 10" id="KW-0547">Nucleotide-binding</keyword>
<dbReference type="RefSeq" id="XP_003288333.1">
    <property type="nucleotide sequence ID" value="XM_003288285.1"/>
</dbReference>
<dbReference type="InterPro" id="IPR050940">
    <property type="entry name" value="Actin_reg-Ser/Thr_kinase"/>
</dbReference>
<evidence type="ECO:0000256" key="9">
    <source>
        <dbReference type="ARBA" id="ARBA00048679"/>
    </source>
</evidence>
<dbReference type="GeneID" id="10501751"/>
<dbReference type="InterPro" id="IPR011009">
    <property type="entry name" value="Kinase-like_dom_sf"/>
</dbReference>
<gene>
    <name evidence="13" type="ORF">DICPUDRAFT_152543</name>
</gene>
<evidence type="ECO:0000256" key="1">
    <source>
        <dbReference type="ARBA" id="ARBA00005843"/>
    </source>
</evidence>
<dbReference type="InterPro" id="IPR001245">
    <property type="entry name" value="Ser-Thr/Tyr_kinase_cat_dom"/>
</dbReference>
<dbReference type="GO" id="GO:0005776">
    <property type="term" value="C:autophagosome"/>
    <property type="evidence" value="ECO:0000318"/>
    <property type="project" value="GO_Central"/>
</dbReference>
<evidence type="ECO:0000259" key="12">
    <source>
        <dbReference type="PROSITE" id="PS50011"/>
    </source>
</evidence>
<dbReference type="GO" id="GO:0034045">
    <property type="term" value="C:phagophore assembly site membrane"/>
    <property type="evidence" value="ECO:0000318"/>
    <property type="project" value="GO_Central"/>
</dbReference>
<reference evidence="14" key="1">
    <citation type="journal article" date="2011" name="Genome Biol.">
        <title>Comparative genomics of the social amoebae Dictyostelium discoideum and Dictyostelium purpureum.</title>
        <authorList>
            <consortium name="US DOE Joint Genome Institute (JGI-PGF)"/>
            <person name="Sucgang R."/>
            <person name="Kuo A."/>
            <person name="Tian X."/>
            <person name="Salerno W."/>
            <person name="Parikh A."/>
            <person name="Feasley C.L."/>
            <person name="Dalin E."/>
            <person name="Tu H."/>
            <person name="Huang E."/>
            <person name="Barry K."/>
            <person name="Lindquist E."/>
            <person name="Shapiro H."/>
            <person name="Bruce D."/>
            <person name="Schmutz J."/>
            <person name="Salamov A."/>
            <person name="Fey P."/>
            <person name="Gaudet P."/>
            <person name="Anjard C."/>
            <person name="Babu M.M."/>
            <person name="Basu S."/>
            <person name="Bushmanova Y."/>
            <person name="van der Wel H."/>
            <person name="Katoh-Kurasawa M."/>
            <person name="Dinh C."/>
            <person name="Coutinho P.M."/>
            <person name="Saito T."/>
            <person name="Elias M."/>
            <person name="Schaap P."/>
            <person name="Kay R.R."/>
            <person name="Henrissat B."/>
            <person name="Eichinger L."/>
            <person name="Rivero F."/>
            <person name="Putnam N.H."/>
            <person name="West C.M."/>
            <person name="Loomis W.F."/>
            <person name="Chisholm R.L."/>
            <person name="Shaulsky G."/>
            <person name="Strassmann J.E."/>
            <person name="Queller D.C."/>
            <person name="Kuspa A."/>
            <person name="Grigoriev I.V."/>
        </authorList>
    </citation>
    <scope>NUCLEOTIDE SEQUENCE [LARGE SCALE GENOMIC DNA]</scope>
    <source>
        <strain evidence="14">QSDP1</strain>
    </source>
</reference>
<feature type="binding site" evidence="10">
    <location>
        <position position="61"/>
    </location>
    <ligand>
        <name>ATP</name>
        <dbReference type="ChEBI" id="CHEBI:30616"/>
    </ligand>
</feature>
<evidence type="ECO:0000256" key="10">
    <source>
        <dbReference type="PROSITE-ProRule" id="PRU10141"/>
    </source>
</evidence>
<dbReference type="GO" id="GO:0061709">
    <property type="term" value="P:reticulophagy"/>
    <property type="evidence" value="ECO:0000318"/>
    <property type="project" value="GO_Central"/>
</dbReference>
<dbReference type="EMBL" id="GL871070">
    <property type="protein sequence ID" value="EGC35140.1"/>
    <property type="molecule type" value="Genomic_DNA"/>
</dbReference>
<dbReference type="Proteomes" id="UP000001064">
    <property type="component" value="Unassembled WGS sequence"/>
</dbReference>
<dbReference type="InParanoid" id="F0ZLM6"/>
<dbReference type="eggNOG" id="ENOG502QTCP">
    <property type="taxonomic scope" value="Eukaryota"/>
</dbReference>
<dbReference type="PROSITE" id="PS00107">
    <property type="entry name" value="PROTEIN_KINASE_ATP"/>
    <property type="match status" value="1"/>
</dbReference>
<feature type="region of interest" description="Disordered" evidence="11">
    <location>
        <begin position="1"/>
        <end position="24"/>
    </location>
</feature>
<dbReference type="GO" id="GO:0000407">
    <property type="term" value="C:phagophore assembly site"/>
    <property type="evidence" value="ECO:0000318"/>
    <property type="project" value="GO_Central"/>
</dbReference>
<evidence type="ECO:0000256" key="11">
    <source>
        <dbReference type="SAM" id="MobiDB-lite"/>
    </source>
</evidence>
<evidence type="ECO:0000313" key="14">
    <source>
        <dbReference type="Proteomes" id="UP000001064"/>
    </source>
</evidence>
<keyword evidence="4" id="KW-0808">Transferase</keyword>
<feature type="region of interest" description="Disordered" evidence="11">
    <location>
        <begin position="422"/>
        <end position="480"/>
    </location>
</feature>
<dbReference type="AlphaFoldDB" id="F0ZLM6"/>
<keyword evidence="14" id="KW-1185">Reference proteome</keyword>
<comment type="similarity">
    <text evidence="1">Belongs to the protein kinase superfamily. TKL Ser/Thr protein kinase family.</text>
</comment>
<evidence type="ECO:0000256" key="3">
    <source>
        <dbReference type="ARBA" id="ARBA00022527"/>
    </source>
</evidence>
<organism evidence="13 14">
    <name type="scientific">Dictyostelium purpureum</name>
    <name type="common">Slime mold</name>
    <dbReference type="NCBI Taxonomy" id="5786"/>
    <lineage>
        <taxon>Eukaryota</taxon>
        <taxon>Amoebozoa</taxon>
        <taxon>Evosea</taxon>
        <taxon>Eumycetozoa</taxon>
        <taxon>Dictyostelia</taxon>
        <taxon>Dictyosteliales</taxon>
        <taxon>Dictyosteliaceae</taxon>
        <taxon>Dictyostelium</taxon>
    </lineage>
</organism>
<evidence type="ECO:0000256" key="2">
    <source>
        <dbReference type="ARBA" id="ARBA00012513"/>
    </source>
</evidence>
<protein>
    <recommendedName>
        <fullName evidence="2">non-specific serine/threonine protein kinase</fullName>
        <ecNumber evidence="2">2.7.11.1</ecNumber>
    </recommendedName>
</protein>
<evidence type="ECO:0000256" key="8">
    <source>
        <dbReference type="ARBA" id="ARBA00047899"/>
    </source>
</evidence>
<comment type="catalytic activity">
    <reaction evidence="8">
        <text>L-threonyl-[protein] + ATP = O-phospho-L-threonyl-[protein] + ADP + H(+)</text>
        <dbReference type="Rhea" id="RHEA:46608"/>
        <dbReference type="Rhea" id="RHEA-COMP:11060"/>
        <dbReference type="Rhea" id="RHEA-COMP:11605"/>
        <dbReference type="ChEBI" id="CHEBI:15378"/>
        <dbReference type="ChEBI" id="CHEBI:30013"/>
        <dbReference type="ChEBI" id="CHEBI:30616"/>
        <dbReference type="ChEBI" id="CHEBI:61977"/>
        <dbReference type="ChEBI" id="CHEBI:456216"/>
        <dbReference type="EC" id="2.7.11.1"/>
    </reaction>
</comment>
<dbReference type="OMA" id="ELICGTR"/>
<proteinExistence type="inferred from homology"/>
<evidence type="ECO:0000256" key="6">
    <source>
        <dbReference type="ARBA" id="ARBA00022777"/>
    </source>
</evidence>
<dbReference type="GO" id="GO:0000045">
    <property type="term" value="P:autophagosome assembly"/>
    <property type="evidence" value="ECO:0000318"/>
    <property type="project" value="GO_Central"/>
</dbReference>
<dbReference type="GO" id="GO:0010506">
    <property type="term" value="P:regulation of autophagy"/>
    <property type="evidence" value="ECO:0000318"/>
    <property type="project" value="GO_Central"/>
</dbReference>
<dbReference type="FunFam" id="3.30.200.20:FF:000180">
    <property type="entry name" value="serine/threonine-protein kinase STY46-like"/>
    <property type="match status" value="1"/>
</dbReference>
<feature type="domain" description="Protein kinase" evidence="12">
    <location>
        <begin position="34"/>
        <end position="294"/>
    </location>
</feature>
<feature type="compositionally biased region" description="Low complexity" evidence="11">
    <location>
        <begin position="323"/>
        <end position="343"/>
    </location>
</feature>
<dbReference type="OrthoDB" id="18172at2759"/>
<dbReference type="PANTHER" id="PTHR46485">
    <property type="entry name" value="LIM DOMAIN KINASE 1"/>
    <property type="match status" value="1"/>
</dbReference>